<evidence type="ECO:0000313" key="2">
    <source>
        <dbReference type="EMBL" id="MPM48171.1"/>
    </source>
</evidence>
<sequence length="463" mass="49975">MNHSVSVTAIEKYRPQLENLSRFIWQNPEGPFREYAASKATAALLQEAGFQVELGYAGLPTAIRATWGQGHPVIGFLGEYDALPGLSQKIQITQEPAVPGGFGQGCGHNLLGVAHVGAAIGLKAEMEAGHHQGTVVFYGCPAEEVLTGKGYMARGGAFQDLDVAIAFHPANVNGLTLGHSLGLNSFKFNFRGRTAHAGGDPHNGRSALDAVELTNVGANYLREHVPTDVRIHYTITNGGMAPNIVPDYAQVWYYVRAPKREMVEEVYQRLIKVAQGAAMMTETSLEIDFLGGCYPTLTNKVLANVIHEAMKEAPKEEYTEEEVAFARALNEVTPKEAAAMRKQLHIPDGVEIFNEVLPIDTSNEFGSTDVGDVGHIVPTVYFYGASYNFAAPGHSWQITACSGSTIGEKGMLFGARAMALFGSKLLHNPELVAQAQAEFKQAMNGKTYKCPIPDDLPVPGTTK</sequence>
<feature type="domain" description="Peptidase M20 dimerisation" evidence="1">
    <location>
        <begin position="182"/>
        <end position="274"/>
    </location>
</feature>
<dbReference type="Pfam" id="PF01546">
    <property type="entry name" value="Peptidase_M20"/>
    <property type="match status" value="1"/>
</dbReference>
<dbReference type="GO" id="GO:0071713">
    <property type="term" value="F:para-aminobenzoyl-glutamate hydrolase activity"/>
    <property type="evidence" value="ECO:0007669"/>
    <property type="project" value="TreeGrafter"/>
</dbReference>
<dbReference type="GO" id="GO:0046657">
    <property type="term" value="P:folic acid catabolic process"/>
    <property type="evidence" value="ECO:0007669"/>
    <property type="project" value="TreeGrafter"/>
</dbReference>
<dbReference type="Gene3D" id="3.40.630.10">
    <property type="entry name" value="Zn peptidases"/>
    <property type="match status" value="1"/>
</dbReference>
<dbReference type="FunFam" id="3.30.70.360:FF:000004">
    <property type="entry name" value="Peptidase M20 domain-containing protein 2"/>
    <property type="match status" value="1"/>
</dbReference>
<dbReference type="SUPFAM" id="SSF53187">
    <property type="entry name" value="Zn-dependent exopeptidases"/>
    <property type="match status" value="1"/>
</dbReference>
<dbReference type="InterPro" id="IPR017439">
    <property type="entry name" value="Amidohydrolase"/>
</dbReference>
<dbReference type="Gene3D" id="3.30.70.360">
    <property type="match status" value="1"/>
</dbReference>
<protein>
    <submittedName>
        <fullName evidence="2">p-aminobenzoyl-glutamate hydrolase subunit B</fullName>
        <ecNumber evidence="2">3.5.1.-</ecNumber>
    </submittedName>
</protein>
<evidence type="ECO:0000259" key="1">
    <source>
        <dbReference type="Pfam" id="PF07687"/>
    </source>
</evidence>
<dbReference type="InterPro" id="IPR011650">
    <property type="entry name" value="Peptidase_M20_dimer"/>
</dbReference>
<dbReference type="GO" id="GO:0005737">
    <property type="term" value="C:cytoplasm"/>
    <property type="evidence" value="ECO:0007669"/>
    <property type="project" value="TreeGrafter"/>
</dbReference>
<dbReference type="Pfam" id="PF07687">
    <property type="entry name" value="M20_dimer"/>
    <property type="match status" value="1"/>
</dbReference>
<dbReference type="PANTHER" id="PTHR30575:SF0">
    <property type="entry name" value="XAA-ARG DIPEPTIDASE"/>
    <property type="match status" value="1"/>
</dbReference>
<accession>A0A645A799</accession>
<reference evidence="2" key="1">
    <citation type="submission" date="2019-08" db="EMBL/GenBank/DDBJ databases">
        <authorList>
            <person name="Kucharzyk K."/>
            <person name="Murdoch R.W."/>
            <person name="Higgins S."/>
            <person name="Loffler F."/>
        </authorList>
    </citation>
    <scope>NUCLEOTIDE SEQUENCE</scope>
</reference>
<dbReference type="PIRSF" id="PIRSF037227">
    <property type="entry name" value="Aminobenzoyl-glu_utiliz_pB"/>
    <property type="match status" value="1"/>
</dbReference>
<dbReference type="EC" id="3.5.1.-" evidence="2"/>
<dbReference type="NCBIfam" id="TIGR01891">
    <property type="entry name" value="amidohydrolases"/>
    <property type="match status" value="1"/>
</dbReference>
<dbReference type="AlphaFoldDB" id="A0A645A799"/>
<dbReference type="EMBL" id="VSSQ01011981">
    <property type="protein sequence ID" value="MPM48171.1"/>
    <property type="molecule type" value="Genomic_DNA"/>
</dbReference>
<comment type="caution">
    <text evidence="2">The sequence shown here is derived from an EMBL/GenBank/DDBJ whole genome shotgun (WGS) entry which is preliminary data.</text>
</comment>
<keyword evidence="2" id="KW-0378">Hydrolase</keyword>
<gene>
    <name evidence="2" type="primary">abgB_19</name>
    <name evidence="2" type="ORF">SDC9_94894</name>
</gene>
<dbReference type="InterPro" id="IPR017145">
    <property type="entry name" value="Aminobenzoyl-glu_utiliz_pB"/>
</dbReference>
<dbReference type="PANTHER" id="PTHR30575">
    <property type="entry name" value="PEPTIDASE M20"/>
    <property type="match status" value="1"/>
</dbReference>
<dbReference type="GO" id="GO:0016805">
    <property type="term" value="F:dipeptidase activity"/>
    <property type="evidence" value="ECO:0007669"/>
    <property type="project" value="TreeGrafter"/>
</dbReference>
<dbReference type="InterPro" id="IPR036264">
    <property type="entry name" value="Bact_exopeptidase_dim_dom"/>
</dbReference>
<name>A0A645A799_9ZZZZ</name>
<proteinExistence type="predicted"/>
<dbReference type="InterPro" id="IPR002933">
    <property type="entry name" value="Peptidase_M20"/>
</dbReference>
<dbReference type="InterPro" id="IPR052030">
    <property type="entry name" value="Peptidase_M20/M20A_hydrolases"/>
</dbReference>
<dbReference type="SUPFAM" id="SSF55031">
    <property type="entry name" value="Bacterial exopeptidase dimerisation domain"/>
    <property type="match status" value="1"/>
</dbReference>
<organism evidence="2">
    <name type="scientific">bioreactor metagenome</name>
    <dbReference type="NCBI Taxonomy" id="1076179"/>
    <lineage>
        <taxon>unclassified sequences</taxon>
        <taxon>metagenomes</taxon>
        <taxon>ecological metagenomes</taxon>
    </lineage>
</organism>